<reference evidence="7" key="1">
    <citation type="submission" date="2020-10" db="EMBL/GenBank/DDBJ databases">
        <authorList>
            <person name="Gilroy R."/>
        </authorList>
    </citation>
    <scope>NUCLEOTIDE SEQUENCE</scope>
    <source>
        <strain evidence="7">ChiSxjej1B13-7041</strain>
    </source>
</reference>
<dbReference type="Pfam" id="PF00082">
    <property type="entry name" value="Peptidase_S8"/>
    <property type="match status" value="2"/>
</dbReference>
<comment type="caution">
    <text evidence="7">The sequence shown here is derived from an EMBL/GenBank/DDBJ whole genome shotgun (WGS) entry which is preliminary data.</text>
</comment>
<evidence type="ECO:0000256" key="5">
    <source>
        <dbReference type="PROSITE-ProRule" id="PRU01240"/>
    </source>
</evidence>
<dbReference type="SUPFAM" id="SSF52743">
    <property type="entry name" value="Subtilisin-like"/>
    <property type="match status" value="1"/>
</dbReference>
<keyword evidence="3 5" id="KW-0378">Hydrolase</keyword>
<evidence type="ECO:0000256" key="1">
    <source>
        <dbReference type="ARBA" id="ARBA00011073"/>
    </source>
</evidence>
<dbReference type="InterPro" id="IPR034045">
    <property type="entry name" value="Pep_S8_CspA-like"/>
</dbReference>
<dbReference type="PROSITE" id="PS51892">
    <property type="entry name" value="SUBTILASE"/>
    <property type="match status" value="1"/>
</dbReference>
<reference evidence="7" key="2">
    <citation type="journal article" date="2021" name="PeerJ">
        <title>Extensive microbial diversity within the chicken gut microbiome revealed by metagenomics and culture.</title>
        <authorList>
            <person name="Gilroy R."/>
            <person name="Ravi A."/>
            <person name="Getino M."/>
            <person name="Pursley I."/>
            <person name="Horton D.L."/>
            <person name="Alikhan N.F."/>
            <person name="Baker D."/>
            <person name="Gharbi K."/>
            <person name="Hall N."/>
            <person name="Watson M."/>
            <person name="Adriaenssens E.M."/>
            <person name="Foster-Nyarko E."/>
            <person name="Jarju S."/>
            <person name="Secka A."/>
            <person name="Antonio M."/>
            <person name="Oren A."/>
            <person name="Chaudhuri R.R."/>
            <person name="La Ragione R."/>
            <person name="Hildebrand F."/>
            <person name="Pallen M.J."/>
        </authorList>
    </citation>
    <scope>NUCLEOTIDE SEQUENCE</scope>
    <source>
        <strain evidence="7">ChiSxjej1B13-7041</strain>
    </source>
</reference>
<dbReference type="InterPro" id="IPR015500">
    <property type="entry name" value="Peptidase_S8_subtilisin-rel"/>
</dbReference>
<gene>
    <name evidence="7" type="ORF">IAB98_08485</name>
</gene>
<keyword evidence="2 5" id="KW-0645">Protease</keyword>
<keyword evidence="4 5" id="KW-0720">Serine protease</keyword>
<dbReference type="PANTHER" id="PTHR43806:SF11">
    <property type="entry name" value="CEREVISIN-RELATED"/>
    <property type="match status" value="1"/>
</dbReference>
<evidence type="ECO:0000256" key="3">
    <source>
        <dbReference type="ARBA" id="ARBA00022801"/>
    </source>
</evidence>
<dbReference type="InterPro" id="IPR036852">
    <property type="entry name" value="Peptidase_S8/S53_dom_sf"/>
</dbReference>
<name>A0A9D1EK53_9FIRM</name>
<protein>
    <submittedName>
        <fullName evidence="7">S8 family peptidase</fullName>
    </submittedName>
</protein>
<evidence type="ECO:0000313" key="7">
    <source>
        <dbReference type="EMBL" id="HIR93437.1"/>
    </source>
</evidence>
<dbReference type="GO" id="GO:0006508">
    <property type="term" value="P:proteolysis"/>
    <property type="evidence" value="ECO:0007669"/>
    <property type="project" value="UniProtKB-KW"/>
</dbReference>
<dbReference type="EMBL" id="DVHU01000076">
    <property type="protein sequence ID" value="HIR93437.1"/>
    <property type="molecule type" value="Genomic_DNA"/>
</dbReference>
<dbReference type="PANTHER" id="PTHR43806">
    <property type="entry name" value="PEPTIDASE S8"/>
    <property type="match status" value="1"/>
</dbReference>
<feature type="domain" description="Peptidase S8/S53" evidence="6">
    <location>
        <begin position="432"/>
        <end position="552"/>
    </location>
</feature>
<evidence type="ECO:0000256" key="4">
    <source>
        <dbReference type="ARBA" id="ARBA00022825"/>
    </source>
</evidence>
<feature type="domain" description="Peptidase S8/S53" evidence="6">
    <location>
        <begin position="97"/>
        <end position="291"/>
    </location>
</feature>
<dbReference type="InterPro" id="IPR000209">
    <property type="entry name" value="Peptidase_S8/S53_dom"/>
</dbReference>
<dbReference type="GO" id="GO:0004252">
    <property type="term" value="F:serine-type endopeptidase activity"/>
    <property type="evidence" value="ECO:0007669"/>
    <property type="project" value="UniProtKB-UniRule"/>
</dbReference>
<evidence type="ECO:0000256" key="2">
    <source>
        <dbReference type="ARBA" id="ARBA00022670"/>
    </source>
</evidence>
<feature type="active site" description="Charge relay system" evidence="5">
    <location>
        <position position="174"/>
    </location>
</feature>
<dbReference type="Proteomes" id="UP000886841">
    <property type="component" value="Unassembled WGS sequence"/>
</dbReference>
<dbReference type="PIRSF" id="PIRSF037894">
    <property type="entry name" value="Subtilisin_rel_CspABC"/>
    <property type="match status" value="1"/>
</dbReference>
<sequence>MTSSSEMILSNDYADFITPTYALTEEEFTQRFRLSGGQIISRDYGMVHLLRTPRIDMLLNTVSYSSMPNLYTLLDTTSLEVSGIIQTQLQTTLNLTGRGVLLGFLDTGINYTHPAFKTSSGSTRILRIWDQTDQTGTPPEGLPYGSVYTDEDINRALQLEDPYSVVPSRDTDGHGTFLAGAAAGSADLSADFTGAAPEAGILMVKLKPAKEYLRDFYLISPQAAAYQETDLMMAIRYLLQTAQELEMPILLCIGLGSNQGDHSGYTPLEISLNRYESVYGVAVVCAAGNEAGRAHHFQGEIRASDEYQTVEVVVPEGSRGFTLELWGKSPELYSVGFQSPAGENIPRIPARLQLFEEIPFILDQTRISVRYELVQDTSGDQLIFLRFQAPSPGVWTIRVYCSNLTTGVFHLWLPITGFTDPDILFLAPNPYTTVTAPCTSHSVIALGAYSAANGSLYLHSSRGFARNGAVKPELCAPGVAVSGPNLREGYTQRSGTSPAAAIAAGGTALLMEWGLRQSPPRYYTNFELKNLLIRGAQRDDALTYPNREWGYGALNIYQVFLAISTT</sequence>
<dbReference type="InterPro" id="IPR050131">
    <property type="entry name" value="Peptidase_S8_subtilisin-like"/>
</dbReference>
<organism evidence="7 8">
    <name type="scientific">Candidatus Egerieimonas intestinavium</name>
    <dbReference type="NCBI Taxonomy" id="2840777"/>
    <lineage>
        <taxon>Bacteria</taxon>
        <taxon>Bacillati</taxon>
        <taxon>Bacillota</taxon>
        <taxon>Clostridia</taxon>
        <taxon>Lachnospirales</taxon>
        <taxon>Lachnospiraceae</taxon>
        <taxon>Lachnospiraceae incertae sedis</taxon>
        <taxon>Candidatus Egerieimonas</taxon>
    </lineage>
</organism>
<dbReference type="AlphaFoldDB" id="A0A9D1EK53"/>
<evidence type="ECO:0000313" key="8">
    <source>
        <dbReference type="Proteomes" id="UP000886841"/>
    </source>
</evidence>
<proteinExistence type="inferred from homology"/>
<evidence type="ECO:0000259" key="6">
    <source>
        <dbReference type="Pfam" id="PF00082"/>
    </source>
</evidence>
<feature type="active site" description="Charge relay system" evidence="5">
    <location>
        <position position="497"/>
    </location>
</feature>
<accession>A0A9D1EK53</accession>
<dbReference type="Gene3D" id="2.60.120.1290">
    <property type="match status" value="1"/>
</dbReference>
<dbReference type="PRINTS" id="PR00723">
    <property type="entry name" value="SUBTILISIN"/>
</dbReference>
<dbReference type="CDD" id="cd07478">
    <property type="entry name" value="Peptidases_S8_CspA-like"/>
    <property type="match status" value="1"/>
</dbReference>
<dbReference type="Gene3D" id="3.40.50.200">
    <property type="entry name" value="Peptidase S8/S53 domain"/>
    <property type="match status" value="1"/>
</dbReference>
<comment type="similarity">
    <text evidence="1 5">Belongs to the peptidase S8 family.</text>
</comment>
<dbReference type="InterPro" id="IPR017310">
    <property type="entry name" value="Pept_S8A_subtilisin_clostridia"/>
</dbReference>
<feature type="active site" description="Charge relay system" evidence="5">
    <location>
        <position position="106"/>
    </location>
</feature>